<dbReference type="PANTHER" id="PTHR23022:SF135">
    <property type="entry name" value="SI:DKEY-77F5.3"/>
    <property type="match status" value="1"/>
</dbReference>
<organism evidence="2 3">
    <name type="scientific">Rhizoctonia solani</name>
    <dbReference type="NCBI Taxonomy" id="456999"/>
    <lineage>
        <taxon>Eukaryota</taxon>
        <taxon>Fungi</taxon>
        <taxon>Dikarya</taxon>
        <taxon>Basidiomycota</taxon>
        <taxon>Agaricomycotina</taxon>
        <taxon>Agaricomycetes</taxon>
        <taxon>Cantharellales</taxon>
        <taxon>Ceratobasidiaceae</taxon>
        <taxon>Rhizoctonia</taxon>
    </lineage>
</organism>
<dbReference type="AlphaFoldDB" id="A0A8H7M4F2"/>
<proteinExistence type="predicted"/>
<evidence type="ECO:0000259" key="1">
    <source>
        <dbReference type="Pfam" id="PF13358"/>
    </source>
</evidence>
<sequence>MEHFRVEPVYAIDLHSGVAHVIVTISYIFSGVVNRSQIESAVNVLIQKWPILGVHLRRSSLNFQPQVLEALIPDARHAVLATTFYVTSKGIHQVETLPARTSTITTQRLSRNLKLYFEKSQPTLEELVSSQSPASQLHVSCLADATVFAFTFAHVIMGASAVGSVMRSLASLLEGKELLDELEGDPWVDLLNTAPPGANSNLRGWSTYGPSDFLASAEMERIDLEQDGSISQHIIYFPPSEIAQLKEQAMKELKTLGLEHFYGDEQYDAEQTNRPIYALDAQYVPPLFLFEGRDKTCSRIRLTKSFPPDKVYLKNTQIFNATSKYANCKIRDMTLGEIAKVVQELVTEGSKQETLLDHRSVLATENMSLKRVMLDTLNSVLSLLDSDKTHAQIIEKTGVSSAYITKVTRKHRPHLARSKGGRPRKLNPTAVRYAVQLVTNGNKVSTRKAAITLSALSGESIHRDTVRHALLEAGLRATKSHLPELTRIGTVADWKRVLWLDETTITRLWSDGVYWGWARPGEKLSDRLITPALSHGGGSFMFWGCMGWPGTGYGCKVEGSFNKEVYEEILGDEFTRSLKHLGMKAREVIYMHDNARPHKAKAPTEWLENHGVECLEWPANSPDLNPIENLWAELKQRLGEYKEVPNGMLELWERVQVVWDEFAPEYCQKLIETMPRCMAMVLERKGKSIPY</sequence>
<dbReference type="InterPro" id="IPR052338">
    <property type="entry name" value="Transposase_5"/>
</dbReference>
<dbReference type="Gene3D" id="3.30.420.10">
    <property type="entry name" value="Ribonuclease H-like superfamily/Ribonuclease H"/>
    <property type="match status" value="1"/>
</dbReference>
<dbReference type="InterPro" id="IPR036397">
    <property type="entry name" value="RNaseH_sf"/>
</dbReference>
<accession>A0A8H7M4F2</accession>
<reference evidence="2" key="1">
    <citation type="submission" date="2020-09" db="EMBL/GenBank/DDBJ databases">
        <title>Comparative genome analyses of four rice-infecting Rhizoctonia solani isolates reveal extensive enrichment of homogalacturonan modification genes.</title>
        <authorList>
            <person name="Lee D.-Y."/>
            <person name="Jeon J."/>
            <person name="Kim K.-T."/>
            <person name="Cheong K."/>
            <person name="Song H."/>
            <person name="Choi G."/>
            <person name="Ko J."/>
            <person name="Opiyo S.O."/>
            <person name="Zuo S."/>
            <person name="Madhav S."/>
            <person name="Lee Y.-H."/>
            <person name="Wang G.-L."/>
        </authorList>
    </citation>
    <scope>NUCLEOTIDE SEQUENCE</scope>
    <source>
        <strain evidence="2">AG1-IA B2</strain>
    </source>
</reference>
<dbReference type="Proteomes" id="UP000614334">
    <property type="component" value="Unassembled WGS sequence"/>
</dbReference>
<comment type="caution">
    <text evidence="2">The sequence shown here is derived from an EMBL/GenBank/DDBJ whole genome shotgun (WGS) entry which is preliminary data.</text>
</comment>
<dbReference type="GO" id="GO:0003676">
    <property type="term" value="F:nucleic acid binding"/>
    <property type="evidence" value="ECO:0007669"/>
    <property type="project" value="InterPro"/>
</dbReference>
<dbReference type="InterPro" id="IPR038717">
    <property type="entry name" value="Tc1-like_DDE_dom"/>
</dbReference>
<name>A0A8H7M4F2_9AGAM</name>
<dbReference type="PANTHER" id="PTHR23022">
    <property type="entry name" value="TRANSPOSABLE ELEMENT-RELATED"/>
    <property type="match status" value="1"/>
</dbReference>
<feature type="domain" description="Tc1-like transposase DDE" evidence="1">
    <location>
        <begin position="497"/>
        <end position="640"/>
    </location>
</feature>
<protein>
    <submittedName>
        <fullName evidence="2">Transposase</fullName>
    </submittedName>
</protein>
<evidence type="ECO:0000313" key="2">
    <source>
        <dbReference type="EMBL" id="KAF8751724.1"/>
    </source>
</evidence>
<dbReference type="Pfam" id="PF13358">
    <property type="entry name" value="DDE_3"/>
    <property type="match status" value="1"/>
</dbReference>
<evidence type="ECO:0000313" key="3">
    <source>
        <dbReference type="Proteomes" id="UP000614334"/>
    </source>
</evidence>
<gene>
    <name evidence="2" type="ORF">RHS01_08416</name>
</gene>
<dbReference type="EMBL" id="JACYCF010000017">
    <property type="protein sequence ID" value="KAF8751724.1"/>
    <property type="molecule type" value="Genomic_DNA"/>
</dbReference>